<dbReference type="WBParaSite" id="PSAMB.scaffold3410size18386.g21437.t1">
    <property type="protein sequence ID" value="PSAMB.scaffold3410size18386.g21437.t1"/>
    <property type="gene ID" value="PSAMB.scaffold3410size18386.g21437"/>
</dbReference>
<comment type="cofactor">
    <cofactor evidence="1">
        <name>Mg(2+)</name>
        <dbReference type="ChEBI" id="CHEBI:18420"/>
    </cofactor>
</comment>
<organism evidence="14 15">
    <name type="scientific">Plectus sambesii</name>
    <dbReference type="NCBI Taxonomy" id="2011161"/>
    <lineage>
        <taxon>Eukaryota</taxon>
        <taxon>Metazoa</taxon>
        <taxon>Ecdysozoa</taxon>
        <taxon>Nematoda</taxon>
        <taxon>Chromadorea</taxon>
        <taxon>Plectida</taxon>
        <taxon>Plectina</taxon>
        <taxon>Plectoidea</taxon>
        <taxon>Plectidae</taxon>
        <taxon>Plectus</taxon>
    </lineage>
</organism>
<name>A0A914W6Y8_9BILA</name>
<sequence length="467" mass="52998">MAELKEEEKSPLLSPPKGVRFKRRTKEVVMFSDTDESVEGAEDGDETMQREESGIRFRPPLYRQRYDRCIEIIAKHKNDIKTVVDFGCAECQWMKKARFVLTKARILIGVDLDEQLLNDYGVETLSVEHLTTGAEAFFIGKRPAALTVQLFAGSIGEFDNRLADVDAVVAIEIIEHLPESTLQQVPLVVFGKIRPKVAIFTTPNGEFNPLFDMGPNHYRHDDHKFEWTRAEFRQWCESVVAAYPDYSVTYDGVGEAPVDDDFLTDLVGYCSQIAVFVCADYADMHHRKLTICPGQQRPYKKLLDVTYPFDPCGTRFDRVKSAIRNACYDIIDERRDQLTTVKVGAKGESLAVPLDEAFARFPEELLMFAKTKWQAANIACDDKHWKCTSHAKLDMEGFDSSYDPDPPGFILVPITEDYGSDYSTASDREDVDAAIDSWVQRPFQEEVTSSSPAPFFDQNSNFHSAFH</sequence>
<evidence type="ECO:0000256" key="10">
    <source>
        <dbReference type="ARBA" id="ARBA00023158"/>
    </source>
</evidence>
<comment type="catalytic activity">
    <reaction evidence="12">
        <text>small RNA 3'-end nucleotide + S-adenosyl-L-methionine = small RNA 3'-end 2'-O-methylnucleotide + S-adenosyl-L-homocysteine + H(+)</text>
        <dbReference type="Rhea" id="RHEA:37887"/>
        <dbReference type="Rhea" id="RHEA-COMP:10415"/>
        <dbReference type="Rhea" id="RHEA-COMP:10416"/>
        <dbReference type="ChEBI" id="CHEBI:15378"/>
        <dbReference type="ChEBI" id="CHEBI:57856"/>
        <dbReference type="ChEBI" id="CHEBI:59789"/>
        <dbReference type="ChEBI" id="CHEBI:74896"/>
        <dbReference type="ChEBI" id="CHEBI:74898"/>
        <dbReference type="EC" id="2.1.1.386"/>
    </reaction>
</comment>
<dbReference type="Gene3D" id="3.40.50.150">
    <property type="entry name" value="Vaccinia Virus protein VP39"/>
    <property type="match status" value="1"/>
</dbReference>
<feature type="compositionally biased region" description="Acidic residues" evidence="13">
    <location>
        <begin position="33"/>
        <end position="46"/>
    </location>
</feature>
<evidence type="ECO:0000313" key="15">
    <source>
        <dbReference type="WBParaSite" id="PSAMB.scaffold3410size18386.g21437.t1"/>
    </source>
</evidence>
<reference evidence="15" key="1">
    <citation type="submission" date="2022-11" db="UniProtKB">
        <authorList>
            <consortium name="WormBaseParasite"/>
        </authorList>
    </citation>
    <scope>IDENTIFICATION</scope>
</reference>
<dbReference type="EC" id="2.1.1.386" evidence="11"/>
<dbReference type="SUPFAM" id="SSF53335">
    <property type="entry name" value="S-adenosyl-L-methionine-dependent methyltransferases"/>
    <property type="match status" value="1"/>
</dbReference>
<keyword evidence="8" id="KW-0460">Magnesium</keyword>
<evidence type="ECO:0000256" key="1">
    <source>
        <dbReference type="ARBA" id="ARBA00001946"/>
    </source>
</evidence>
<dbReference type="GO" id="GO:0046872">
    <property type="term" value="F:metal ion binding"/>
    <property type="evidence" value="ECO:0007669"/>
    <property type="project" value="UniProtKB-KW"/>
</dbReference>
<dbReference type="GO" id="GO:0005634">
    <property type="term" value="C:nucleus"/>
    <property type="evidence" value="ECO:0007669"/>
    <property type="project" value="TreeGrafter"/>
</dbReference>
<dbReference type="GO" id="GO:0090486">
    <property type="term" value="F:small RNA 2'-O-methyltransferase activity"/>
    <property type="evidence" value="ECO:0007669"/>
    <property type="project" value="UniProtKB-EC"/>
</dbReference>
<protein>
    <recommendedName>
        <fullName evidence="3">Small RNA 2'-O-methyltransferase</fullName>
        <ecNumber evidence="11">2.1.1.386</ecNumber>
    </recommendedName>
</protein>
<dbReference type="GO" id="GO:0030422">
    <property type="term" value="P:siRNA processing"/>
    <property type="evidence" value="ECO:0007669"/>
    <property type="project" value="TreeGrafter"/>
</dbReference>
<evidence type="ECO:0000256" key="4">
    <source>
        <dbReference type="ARBA" id="ARBA00022603"/>
    </source>
</evidence>
<dbReference type="GO" id="GO:0003723">
    <property type="term" value="F:RNA binding"/>
    <property type="evidence" value="ECO:0007669"/>
    <property type="project" value="UniProtKB-KW"/>
</dbReference>
<dbReference type="InterPro" id="IPR026610">
    <property type="entry name" value="Hen1"/>
</dbReference>
<dbReference type="GO" id="GO:0001510">
    <property type="term" value="P:RNA methylation"/>
    <property type="evidence" value="ECO:0007669"/>
    <property type="project" value="InterPro"/>
</dbReference>
<keyword evidence="7" id="KW-0479">Metal-binding</keyword>
<evidence type="ECO:0000256" key="13">
    <source>
        <dbReference type="SAM" id="MobiDB-lite"/>
    </source>
</evidence>
<keyword evidence="6" id="KW-0949">S-adenosyl-L-methionine</keyword>
<keyword evidence="10" id="KW-0943">RNA-mediated gene silencing</keyword>
<evidence type="ECO:0000256" key="5">
    <source>
        <dbReference type="ARBA" id="ARBA00022679"/>
    </source>
</evidence>
<accession>A0A914W6Y8</accession>
<keyword evidence="9" id="KW-0694">RNA-binding</keyword>
<dbReference type="InterPro" id="IPR029063">
    <property type="entry name" value="SAM-dependent_MTases_sf"/>
</dbReference>
<dbReference type="GO" id="GO:0034587">
    <property type="term" value="P:piRNA processing"/>
    <property type="evidence" value="ECO:0007669"/>
    <property type="project" value="TreeGrafter"/>
</dbReference>
<evidence type="ECO:0000256" key="9">
    <source>
        <dbReference type="ARBA" id="ARBA00022884"/>
    </source>
</evidence>
<dbReference type="PANTHER" id="PTHR21404:SF3">
    <property type="entry name" value="SMALL RNA 2'-O-METHYLTRANSFERASE"/>
    <property type="match status" value="1"/>
</dbReference>
<evidence type="ECO:0000313" key="14">
    <source>
        <dbReference type="Proteomes" id="UP000887566"/>
    </source>
</evidence>
<keyword evidence="5" id="KW-0808">Transferase</keyword>
<dbReference type="AlphaFoldDB" id="A0A914W6Y8"/>
<evidence type="ECO:0000256" key="8">
    <source>
        <dbReference type="ARBA" id="ARBA00022842"/>
    </source>
</evidence>
<feature type="region of interest" description="Disordered" evidence="13">
    <location>
        <begin position="32"/>
        <end position="53"/>
    </location>
</feature>
<evidence type="ECO:0000256" key="3">
    <source>
        <dbReference type="ARBA" id="ARBA00021330"/>
    </source>
</evidence>
<evidence type="ECO:0000256" key="7">
    <source>
        <dbReference type="ARBA" id="ARBA00022723"/>
    </source>
</evidence>
<dbReference type="GO" id="GO:0005737">
    <property type="term" value="C:cytoplasm"/>
    <property type="evidence" value="ECO:0007669"/>
    <property type="project" value="TreeGrafter"/>
</dbReference>
<comment type="similarity">
    <text evidence="2">Belongs to the methyltransferase superfamily. HEN1 family.</text>
</comment>
<keyword evidence="4" id="KW-0489">Methyltransferase</keyword>
<evidence type="ECO:0000256" key="2">
    <source>
        <dbReference type="ARBA" id="ARBA00009026"/>
    </source>
</evidence>
<keyword evidence="14" id="KW-1185">Reference proteome</keyword>
<proteinExistence type="inferred from homology"/>
<dbReference type="PANTHER" id="PTHR21404">
    <property type="entry name" value="HEN1"/>
    <property type="match status" value="1"/>
</dbReference>
<dbReference type="Proteomes" id="UP000887566">
    <property type="component" value="Unplaced"/>
</dbReference>
<evidence type="ECO:0000256" key="6">
    <source>
        <dbReference type="ARBA" id="ARBA00022691"/>
    </source>
</evidence>
<evidence type="ECO:0000256" key="11">
    <source>
        <dbReference type="ARBA" id="ARBA00035025"/>
    </source>
</evidence>
<evidence type="ECO:0000256" key="12">
    <source>
        <dbReference type="ARBA" id="ARBA00048418"/>
    </source>
</evidence>